<protein>
    <submittedName>
        <fullName evidence="1">Uncharacterized protein</fullName>
    </submittedName>
</protein>
<name>A0ACB9RIV1_9MYRT</name>
<dbReference type="Proteomes" id="UP001057402">
    <property type="component" value="Chromosome 4"/>
</dbReference>
<reference evidence="2" key="1">
    <citation type="journal article" date="2023" name="Front. Plant Sci.">
        <title>Chromosomal-level genome assembly of Melastoma candidum provides insights into trichome evolution.</title>
        <authorList>
            <person name="Zhong Y."/>
            <person name="Wu W."/>
            <person name="Sun C."/>
            <person name="Zou P."/>
            <person name="Liu Y."/>
            <person name="Dai S."/>
            <person name="Zhou R."/>
        </authorList>
    </citation>
    <scope>NUCLEOTIDE SEQUENCE [LARGE SCALE GENOMIC DNA]</scope>
</reference>
<dbReference type="EMBL" id="CM042883">
    <property type="protein sequence ID" value="KAI4378779.1"/>
    <property type="molecule type" value="Genomic_DNA"/>
</dbReference>
<gene>
    <name evidence="1" type="ORF">MLD38_016210</name>
</gene>
<comment type="caution">
    <text evidence="1">The sequence shown here is derived from an EMBL/GenBank/DDBJ whole genome shotgun (WGS) entry which is preliminary data.</text>
</comment>
<evidence type="ECO:0000313" key="1">
    <source>
        <dbReference type="EMBL" id="KAI4378779.1"/>
    </source>
</evidence>
<organism evidence="1 2">
    <name type="scientific">Melastoma candidum</name>
    <dbReference type="NCBI Taxonomy" id="119954"/>
    <lineage>
        <taxon>Eukaryota</taxon>
        <taxon>Viridiplantae</taxon>
        <taxon>Streptophyta</taxon>
        <taxon>Embryophyta</taxon>
        <taxon>Tracheophyta</taxon>
        <taxon>Spermatophyta</taxon>
        <taxon>Magnoliopsida</taxon>
        <taxon>eudicotyledons</taxon>
        <taxon>Gunneridae</taxon>
        <taxon>Pentapetalae</taxon>
        <taxon>rosids</taxon>
        <taxon>malvids</taxon>
        <taxon>Myrtales</taxon>
        <taxon>Melastomataceae</taxon>
        <taxon>Melastomatoideae</taxon>
        <taxon>Melastomateae</taxon>
        <taxon>Melastoma</taxon>
    </lineage>
</organism>
<accession>A0ACB9RIV1</accession>
<sequence length="448" mass="50006">MGVVSRRVVPVCGNLCFFCPSMRARSRQPVKRYKKLISDIFPRNQEAEPNDRKIGKLCEYTSRNPLRIPQLLTTCKEQISLFASSLLGMCRVLLEQTQQDEMQILGCSTLVNFMKCQVDGIYMFNLEGLIPKLCQMAGEIGDNDKALHLRSAGMQALGCLVLFLGEHSHISVDFDKIMSVMVENYAWLQMNEGDSQVQVIPISGHSITHYRTMDASKCPSYWSWVCLQNMAKLAKEAATVRRILEPLFHIFDKENLWSLDKGIGCSVLLYFQELLEESGGNSDALLSTLVKYLENKNVAGKPLLQIDIVHVTTQLTCIAKQRSPVAMIGALSDLIKQLKRCLQNAAEMLVSGDGSSKDAIDLQSALENCIYELSRKIGDVGSILDMMVVVLESVPTMTTALARSTIYAVYRTALIISPMQSMSNDKKAFPHALFHNLLLSLSHSDHET</sequence>
<evidence type="ECO:0000313" key="2">
    <source>
        <dbReference type="Proteomes" id="UP001057402"/>
    </source>
</evidence>
<keyword evidence="2" id="KW-1185">Reference proteome</keyword>
<proteinExistence type="predicted"/>